<proteinExistence type="predicted"/>
<feature type="compositionally biased region" description="Acidic residues" evidence="1">
    <location>
        <begin position="104"/>
        <end position="120"/>
    </location>
</feature>
<evidence type="ECO:0000313" key="2">
    <source>
        <dbReference type="EMBL" id="KAK0157165.1"/>
    </source>
</evidence>
<dbReference type="Proteomes" id="UP001168990">
    <property type="component" value="Unassembled WGS sequence"/>
</dbReference>
<feature type="compositionally biased region" description="Low complexity" evidence="1">
    <location>
        <begin position="73"/>
        <end position="103"/>
    </location>
</feature>
<accession>A0AA39C3C9</accession>
<feature type="non-terminal residue" evidence="2">
    <location>
        <position position="1"/>
    </location>
</feature>
<name>A0AA39C3C9_9HYME</name>
<keyword evidence="3" id="KW-1185">Reference proteome</keyword>
<reference evidence="2" key="2">
    <citation type="submission" date="2023-03" db="EMBL/GenBank/DDBJ databases">
        <authorList>
            <person name="Inwood S.N."/>
            <person name="Skelly J.G."/>
            <person name="Guhlin J."/>
            <person name="Harrop T.W.R."/>
            <person name="Goldson S.G."/>
            <person name="Dearden P.K."/>
        </authorList>
    </citation>
    <scope>NUCLEOTIDE SEQUENCE</scope>
    <source>
        <strain evidence="2">Irish</strain>
        <tissue evidence="2">Whole body</tissue>
    </source>
</reference>
<organism evidence="2 3">
    <name type="scientific">Microctonus aethiopoides</name>
    <dbReference type="NCBI Taxonomy" id="144406"/>
    <lineage>
        <taxon>Eukaryota</taxon>
        <taxon>Metazoa</taxon>
        <taxon>Ecdysozoa</taxon>
        <taxon>Arthropoda</taxon>
        <taxon>Hexapoda</taxon>
        <taxon>Insecta</taxon>
        <taxon>Pterygota</taxon>
        <taxon>Neoptera</taxon>
        <taxon>Endopterygota</taxon>
        <taxon>Hymenoptera</taxon>
        <taxon>Apocrita</taxon>
        <taxon>Ichneumonoidea</taxon>
        <taxon>Braconidae</taxon>
        <taxon>Euphorinae</taxon>
        <taxon>Microctonus</taxon>
    </lineage>
</organism>
<feature type="region of interest" description="Disordered" evidence="1">
    <location>
        <begin position="73"/>
        <end position="120"/>
    </location>
</feature>
<gene>
    <name evidence="2" type="ORF">PV328_011801</name>
</gene>
<protein>
    <submittedName>
        <fullName evidence="2">Uncharacterized protein</fullName>
    </submittedName>
</protein>
<sequence>KMESLPYLTLTLRIPMEWIMTDTSYNDTIIYLMTITEEYLNIHGSYEGLVIDIVGVQAILIINIMERIICNHNNDINNHNNDNSNHNNNNDNSNNNNSDNNNDNNDDTDEVSTDDGDDGNNAEMQEFFI</sequence>
<dbReference type="AlphaFoldDB" id="A0AA39C3C9"/>
<comment type="caution">
    <text evidence="2">The sequence shown here is derived from an EMBL/GenBank/DDBJ whole genome shotgun (WGS) entry which is preliminary data.</text>
</comment>
<evidence type="ECO:0000313" key="3">
    <source>
        <dbReference type="Proteomes" id="UP001168990"/>
    </source>
</evidence>
<evidence type="ECO:0000256" key="1">
    <source>
        <dbReference type="SAM" id="MobiDB-lite"/>
    </source>
</evidence>
<dbReference type="EMBL" id="JAQQBS010001470">
    <property type="protein sequence ID" value="KAK0157165.1"/>
    <property type="molecule type" value="Genomic_DNA"/>
</dbReference>
<reference evidence="2" key="1">
    <citation type="journal article" date="2023" name="bioRxiv">
        <title>Scaffold-level genome assemblies of two parasitoid biocontrol wasps reveal the parthenogenesis mechanism and an associated novel virus.</title>
        <authorList>
            <person name="Inwood S."/>
            <person name="Skelly J."/>
            <person name="Guhlin J."/>
            <person name="Harrop T."/>
            <person name="Goldson S."/>
            <person name="Dearden P."/>
        </authorList>
    </citation>
    <scope>NUCLEOTIDE SEQUENCE</scope>
    <source>
        <strain evidence="2">Irish</strain>
        <tissue evidence="2">Whole body</tissue>
    </source>
</reference>